<proteinExistence type="predicted"/>
<dbReference type="Proteomes" id="UP000634134">
    <property type="component" value="Unassembled WGS sequence"/>
</dbReference>
<sequence>MEKSPVIIKATLMKDKKDDLSRFWFIISNALPPIGFLLYLRHRKQYPNKAKSALRSAVIGVPIAILGGYIMNTFILC</sequence>
<accession>A0ABR9W919</accession>
<feature type="transmembrane region" description="Helical" evidence="1">
    <location>
        <begin position="20"/>
        <end position="40"/>
    </location>
</feature>
<reference evidence="3" key="1">
    <citation type="submission" date="2023-07" db="EMBL/GenBank/DDBJ databases">
        <title>Dyadobacter sp. nov 'subterranea' isolated from contaminted grondwater.</title>
        <authorList>
            <person name="Szabo I."/>
            <person name="Al-Omari J."/>
            <person name="Szerdahelyi S.G."/>
            <person name="Rado J."/>
        </authorList>
    </citation>
    <scope>NUCLEOTIDE SEQUENCE [LARGE SCALE GENOMIC DNA]</scope>
    <source>
        <strain evidence="3">UP-52</strain>
    </source>
</reference>
<protein>
    <recommendedName>
        <fullName evidence="4">Phospholipase_D-nuclease N-terminal</fullName>
    </recommendedName>
</protein>
<organism evidence="2 3">
    <name type="scientific">Dyadobacter subterraneus</name>
    <dbReference type="NCBI Taxonomy" id="2773304"/>
    <lineage>
        <taxon>Bacteria</taxon>
        <taxon>Pseudomonadati</taxon>
        <taxon>Bacteroidota</taxon>
        <taxon>Cytophagia</taxon>
        <taxon>Cytophagales</taxon>
        <taxon>Spirosomataceae</taxon>
        <taxon>Dyadobacter</taxon>
    </lineage>
</organism>
<evidence type="ECO:0000313" key="3">
    <source>
        <dbReference type="Proteomes" id="UP000634134"/>
    </source>
</evidence>
<keyword evidence="3" id="KW-1185">Reference proteome</keyword>
<feature type="transmembrane region" description="Helical" evidence="1">
    <location>
        <begin position="52"/>
        <end position="71"/>
    </location>
</feature>
<evidence type="ECO:0000256" key="1">
    <source>
        <dbReference type="SAM" id="Phobius"/>
    </source>
</evidence>
<dbReference type="EMBL" id="JACYGY010000001">
    <property type="protein sequence ID" value="MBE9461967.1"/>
    <property type="molecule type" value="Genomic_DNA"/>
</dbReference>
<comment type="caution">
    <text evidence="2">The sequence shown here is derived from an EMBL/GenBank/DDBJ whole genome shotgun (WGS) entry which is preliminary data.</text>
</comment>
<gene>
    <name evidence="2" type="ORF">IEE83_08740</name>
</gene>
<keyword evidence="1" id="KW-1133">Transmembrane helix</keyword>
<name>A0ABR9W919_9BACT</name>
<keyword evidence="1" id="KW-0812">Transmembrane</keyword>
<dbReference type="RefSeq" id="WP_194120204.1">
    <property type="nucleotide sequence ID" value="NZ_JACYGY010000001.1"/>
</dbReference>
<evidence type="ECO:0008006" key="4">
    <source>
        <dbReference type="Google" id="ProtNLM"/>
    </source>
</evidence>
<evidence type="ECO:0000313" key="2">
    <source>
        <dbReference type="EMBL" id="MBE9461967.1"/>
    </source>
</evidence>
<keyword evidence="1" id="KW-0472">Membrane</keyword>